<feature type="non-terminal residue" evidence="11">
    <location>
        <position position="632"/>
    </location>
</feature>
<organism evidence="11 12">
    <name type="scientific">Polypterus senegalus</name>
    <name type="common">Senegal bichir</name>
    <dbReference type="NCBI Taxonomy" id="55291"/>
    <lineage>
        <taxon>Eukaryota</taxon>
        <taxon>Metazoa</taxon>
        <taxon>Chordata</taxon>
        <taxon>Craniata</taxon>
        <taxon>Vertebrata</taxon>
        <taxon>Euteleostomi</taxon>
        <taxon>Actinopterygii</taxon>
        <taxon>Polypteriformes</taxon>
        <taxon>Polypteridae</taxon>
        <taxon>Polypterus</taxon>
    </lineage>
</organism>
<dbReference type="PROSITE" id="PS51450">
    <property type="entry name" value="LRR"/>
    <property type="match status" value="1"/>
</dbReference>
<dbReference type="InterPro" id="IPR003591">
    <property type="entry name" value="Leu-rich_rpt_typical-subtyp"/>
</dbReference>
<sequence length="632" mass="72123">MLHFSQRQTENPRAVLGFYLLLSTSYASPVGQHVINCTNTNYPTVPCHFPSDTTVLDLSHNSIEKVLWQDFSALTGLKQLFLAFNNISFLASNAFQDNSDLQLLDISHNCLNAISALPFANLLAMKNLDVSNNKYSEITLGQEFIKMRNLEILKLGSPQISSLKANTFSDLEGLQLKEFHLITGEISEYGGALKRISGLQRMTLELNMWEHLDLLKSLLADMVNVTKVLQVMNVNVIKSGHYIPLFPFLQYSQLKTLVLQNIYTDGNYTADLIPFVLKSNIEEIEIDDLHTAGSFQLKIPRFTKMNLRRIYFRNLDNPYFFGFRPMSEMTRFFSYITHVIAINCKIFYFPCQISDSLTSLEIADFSRNNFKEALLFPKCQAPFPNVRSFVIDDNFFKDLPFLGNATSHMKKLVNFSASNNSITLNTTFSINWTKSLLHLNLSRNLITGDVFAFLPDNLEVLDLSFNRISSVTHIGKMKRLRVVHLSGNNILTLAEMEMLSSVRVLHADRNRIQKINRHFLETFIFNELKLGNNPFVCDCNIQDVADYFGSTSAIVVGWPSEYTCDSPSYLNGTEIHFVFFSWGKCHPGLTVMICIIVIFTTVIACAPLYKKYKRFGYHHIPFNYRLQKGDAN</sequence>
<dbReference type="SUPFAM" id="SSF52075">
    <property type="entry name" value="Outer arm dynein light chain 1"/>
    <property type="match status" value="1"/>
</dbReference>
<evidence type="ECO:0000256" key="10">
    <source>
        <dbReference type="SAM" id="Phobius"/>
    </source>
</evidence>
<evidence type="ECO:0000256" key="6">
    <source>
        <dbReference type="ARBA" id="ARBA00022989"/>
    </source>
</evidence>
<evidence type="ECO:0000256" key="4">
    <source>
        <dbReference type="ARBA" id="ARBA00022729"/>
    </source>
</evidence>
<comment type="caution">
    <text evidence="11">The sequence shown here is derived from an EMBL/GenBank/DDBJ whole genome shotgun (WGS) entry which is preliminary data.</text>
</comment>
<keyword evidence="7" id="KW-0520">NAD</keyword>
<dbReference type="Pfam" id="PF13855">
    <property type="entry name" value="LRR_8"/>
    <property type="match status" value="1"/>
</dbReference>
<evidence type="ECO:0000256" key="1">
    <source>
        <dbReference type="ARBA" id="ARBA00004167"/>
    </source>
</evidence>
<evidence type="ECO:0000256" key="8">
    <source>
        <dbReference type="ARBA" id="ARBA00023136"/>
    </source>
</evidence>
<dbReference type="EMBL" id="JAAWVN010003621">
    <property type="protein sequence ID" value="MBN3289533.1"/>
    <property type="molecule type" value="Genomic_DNA"/>
</dbReference>
<gene>
    <name evidence="11" type="primary">Tlr22_1</name>
    <name evidence="11" type="ORF">GTO92_0012619</name>
</gene>
<evidence type="ECO:0000256" key="3">
    <source>
        <dbReference type="ARBA" id="ARBA00022692"/>
    </source>
</evidence>
<dbReference type="SUPFAM" id="SSF52058">
    <property type="entry name" value="L domain-like"/>
    <property type="match status" value="1"/>
</dbReference>
<keyword evidence="6 10" id="KW-1133">Transmembrane helix</keyword>
<dbReference type="Proteomes" id="UP001166052">
    <property type="component" value="Unassembled WGS sequence"/>
</dbReference>
<dbReference type="InterPro" id="IPR001611">
    <property type="entry name" value="Leu-rich_rpt"/>
</dbReference>
<keyword evidence="3 10" id="KW-0812">Transmembrane</keyword>
<name>A0ABS2YSR6_POLSE</name>
<evidence type="ECO:0000313" key="12">
    <source>
        <dbReference type="Proteomes" id="UP001166052"/>
    </source>
</evidence>
<keyword evidence="2" id="KW-0433">Leucine-rich repeat</keyword>
<dbReference type="SMART" id="SM00369">
    <property type="entry name" value="LRR_TYP"/>
    <property type="match status" value="4"/>
</dbReference>
<dbReference type="PANTHER" id="PTHR24365:SF17">
    <property type="entry name" value="TOLL-LIKE RECEPTOR 2"/>
    <property type="match status" value="1"/>
</dbReference>
<keyword evidence="9" id="KW-0325">Glycoprotein</keyword>
<feature type="transmembrane region" description="Helical" evidence="10">
    <location>
        <begin position="589"/>
        <end position="609"/>
    </location>
</feature>
<accession>A0ABS2YSR6</accession>
<evidence type="ECO:0000256" key="5">
    <source>
        <dbReference type="ARBA" id="ARBA00022737"/>
    </source>
</evidence>
<comment type="subcellular location">
    <subcellularLocation>
        <location evidence="1">Membrane</location>
        <topology evidence="1">Single-pass membrane protein</topology>
    </subcellularLocation>
</comment>
<keyword evidence="8 10" id="KW-0472">Membrane</keyword>
<evidence type="ECO:0000256" key="2">
    <source>
        <dbReference type="ARBA" id="ARBA00022614"/>
    </source>
</evidence>
<keyword evidence="4" id="KW-0732">Signal</keyword>
<dbReference type="Gene3D" id="3.80.10.10">
    <property type="entry name" value="Ribonuclease Inhibitor"/>
    <property type="match status" value="1"/>
</dbReference>
<proteinExistence type="predicted"/>
<evidence type="ECO:0000256" key="9">
    <source>
        <dbReference type="ARBA" id="ARBA00023180"/>
    </source>
</evidence>
<keyword evidence="12" id="KW-1185">Reference proteome</keyword>
<feature type="non-terminal residue" evidence="11">
    <location>
        <position position="1"/>
    </location>
</feature>
<reference evidence="11" key="1">
    <citation type="journal article" date="2021" name="Cell">
        <title>Tracing the genetic footprints of vertebrate landing in non-teleost ray-finned fishes.</title>
        <authorList>
            <person name="Bi X."/>
            <person name="Wang K."/>
            <person name="Yang L."/>
            <person name="Pan H."/>
            <person name="Jiang H."/>
            <person name="Wei Q."/>
            <person name="Fang M."/>
            <person name="Yu H."/>
            <person name="Zhu C."/>
            <person name="Cai Y."/>
            <person name="He Y."/>
            <person name="Gan X."/>
            <person name="Zeng H."/>
            <person name="Yu D."/>
            <person name="Zhu Y."/>
            <person name="Jiang H."/>
            <person name="Qiu Q."/>
            <person name="Yang H."/>
            <person name="Zhang Y.E."/>
            <person name="Wang W."/>
            <person name="Zhu M."/>
            <person name="He S."/>
            <person name="Zhang G."/>
        </authorList>
    </citation>
    <scope>NUCLEOTIDE SEQUENCE</scope>
    <source>
        <strain evidence="11">Bchr_001</strain>
    </source>
</reference>
<keyword evidence="5" id="KW-0677">Repeat</keyword>
<evidence type="ECO:0000256" key="7">
    <source>
        <dbReference type="ARBA" id="ARBA00023027"/>
    </source>
</evidence>
<dbReference type="PANTHER" id="PTHR24365">
    <property type="entry name" value="TOLL-LIKE RECEPTOR"/>
    <property type="match status" value="1"/>
</dbReference>
<evidence type="ECO:0000313" key="11">
    <source>
        <dbReference type="EMBL" id="MBN3289533.1"/>
    </source>
</evidence>
<dbReference type="InterPro" id="IPR032675">
    <property type="entry name" value="LRR_dom_sf"/>
</dbReference>
<dbReference type="InterPro" id="IPR025875">
    <property type="entry name" value="Leu-rich_rpt_4"/>
</dbReference>
<dbReference type="Pfam" id="PF12799">
    <property type="entry name" value="LRR_4"/>
    <property type="match status" value="1"/>
</dbReference>
<protein>
    <submittedName>
        <fullName evidence="11">TLR22 protein</fullName>
    </submittedName>
</protein>